<keyword evidence="1" id="KW-0812">Transmembrane</keyword>
<evidence type="ECO:0000256" key="1">
    <source>
        <dbReference type="SAM" id="Phobius"/>
    </source>
</evidence>
<protein>
    <submittedName>
        <fullName evidence="2">Uncharacterized protein</fullName>
    </submittedName>
</protein>
<feature type="non-terminal residue" evidence="2">
    <location>
        <position position="58"/>
    </location>
</feature>
<feature type="transmembrane region" description="Helical" evidence="1">
    <location>
        <begin position="6"/>
        <end position="26"/>
    </location>
</feature>
<dbReference type="Proteomes" id="UP000054423">
    <property type="component" value="Unassembled WGS sequence"/>
</dbReference>
<keyword evidence="1" id="KW-1133">Transmembrane helix</keyword>
<sequence>MYRWYFETGAVLLTDIAALAGVWLGWSLSNSFQERAILTGAFAMRSRRTSTSNHRAEC</sequence>
<evidence type="ECO:0000313" key="2">
    <source>
        <dbReference type="EMBL" id="ETL85847.1"/>
    </source>
</evidence>
<reference evidence="2" key="1">
    <citation type="submission" date="2013-11" db="EMBL/GenBank/DDBJ databases">
        <title>The Genome Sequence of Phytophthora parasitica CHvinca01.</title>
        <authorList>
            <consortium name="The Broad Institute Genomics Platform"/>
            <person name="Russ C."/>
            <person name="Tyler B."/>
            <person name="Panabieres F."/>
            <person name="Shan W."/>
            <person name="Tripathy S."/>
            <person name="Grunwald N."/>
            <person name="Machado M."/>
            <person name="Johnson C.S."/>
            <person name="Arredondo F."/>
            <person name="Hong C."/>
            <person name="Coffey M."/>
            <person name="Young S.K."/>
            <person name="Zeng Q."/>
            <person name="Gargeya S."/>
            <person name="Fitzgerald M."/>
            <person name="Abouelleil A."/>
            <person name="Alvarado L."/>
            <person name="Chapman S.B."/>
            <person name="Gainer-Dewar J."/>
            <person name="Goldberg J."/>
            <person name="Griggs A."/>
            <person name="Gujja S."/>
            <person name="Hansen M."/>
            <person name="Howarth C."/>
            <person name="Imamovic A."/>
            <person name="Ireland A."/>
            <person name="Larimer J."/>
            <person name="McCowan C."/>
            <person name="Murphy C."/>
            <person name="Pearson M."/>
            <person name="Poon T.W."/>
            <person name="Priest M."/>
            <person name="Roberts A."/>
            <person name="Saif S."/>
            <person name="Shea T."/>
            <person name="Sykes S."/>
            <person name="Wortman J."/>
            <person name="Nusbaum C."/>
            <person name="Birren B."/>
        </authorList>
    </citation>
    <scope>NUCLEOTIDE SEQUENCE [LARGE SCALE GENOMIC DNA]</scope>
    <source>
        <strain evidence="2">CHvinca01</strain>
    </source>
</reference>
<name>W2KLB9_PHYNI</name>
<proteinExistence type="predicted"/>
<keyword evidence="1" id="KW-0472">Membrane</keyword>
<dbReference type="EMBL" id="KI681509">
    <property type="protein sequence ID" value="ETL85847.1"/>
    <property type="molecule type" value="Genomic_DNA"/>
</dbReference>
<gene>
    <name evidence="2" type="ORF">L917_14668</name>
</gene>
<organism evidence="2">
    <name type="scientific">Phytophthora nicotianae</name>
    <name type="common">Potato buckeye rot agent</name>
    <name type="synonym">Phytophthora parasitica</name>
    <dbReference type="NCBI Taxonomy" id="4792"/>
    <lineage>
        <taxon>Eukaryota</taxon>
        <taxon>Sar</taxon>
        <taxon>Stramenopiles</taxon>
        <taxon>Oomycota</taxon>
        <taxon>Peronosporomycetes</taxon>
        <taxon>Peronosporales</taxon>
        <taxon>Peronosporaceae</taxon>
        <taxon>Phytophthora</taxon>
    </lineage>
</organism>
<accession>W2KLB9</accession>
<dbReference type="AlphaFoldDB" id="W2KLB9"/>